<dbReference type="EMBL" id="AXCN02000854">
    <property type="status" value="NOT_ANNOTATED_CDS"/>
    <property type="molecule type" value="Genomic_DNA"/>
</dbReference>
<reference evidence="2" key="2">
    <citation type="submission" date="2020-05" db="UniProtKB">
        <authorList>
            <consortium name="EnsemblMetazoa"/>
        </authorList>
    </citation>
    <scope>IDENTIFICATION</scope>
    <source>
        <strain evidence="2">FAR1</strain>
    </source>
</reference>
<feature type="transmembrane region" description="Helical" evidence="1">
    <location>
        <begin position="12"/>
        <end position="36"/>
    </location>
</feature>
<evidence type="ECO:0000256" key="1">
    <source>
        <dbReference type="SAM" id="Phobius"/>
    </source>
</evidence>
<keyword evidence="1" id="KW-0472">Membrane</keyword>
<name>A0A182QG49_9DIPT</name>
<dbReference type="AlphaFoldDB" id="A0A182QG49"/>
<keyword evidence="1" id="KW-0812">Transmembrane</keyword>
<evidence type="ECO:0000313" key="2">
    <source>
        <dbReference type="EnsemblMetazoa" id="AFAF009480-PA"/>
    </source>
</evidence>
<dbReference type="EnsemblMetazoa" id="AFAF009480-RA">
    <property type="protein sequence ID" value="AFAF009480-PA"/>
    <property type="gene ID" value="AFAF009480"/>
</dbReference>
<dbReference type="Proteomes" id="UP000075886">
    <property type="component" value="Unassembled WGS sequence"/>
</dbReference>
<organism evidence="2 3">
    <name type="scientific">Anopheles farauti</name>
    <dbReference type="NCBI Taxonomy" id="69004"/>
    <lineage>
        <taxon>Eukaryota</taxon>
        <taxon>Metazoa</taxon>
        <taxon>Ecdysozoa</taxon>
        <taxon>Arthropoda</taxon>
        <taxon>Hexapoda</taxon>
        <taxon>Insecta</taxon>
        <taxon>Pterygota</taxon>
        <taxon>Neoptera</taxon>
        <taxon>Endopterygota</taxon>
        <taxon>Diptera</taxon>
        <taxon>Nematocera</taxon>
        <taxon>Culicoidea</taxon>
        <taxon>Culicidae</taxon>
        <taxon>Anophelinae</taxon>
        <taxon>Anopheles</taxon>
    </lineage>
</organism>
<accession>A0A182QG49</accession>
<protein>
    <submittedName>
        <fullName evidence="2">Uncharacterized protein</fullName>
    </submittedName>
</protein>
<sequence>MASVVPFGVRWLLAVAVMAAAAAALGLLPLRVLLLVAIVPTPSIATACGLSNPTGIGTPAAAGVLLTTLQLLLLLLRPGFWSPPADAAPFGAEGEFLPEPGEILPASASSEFSMIVPVRYVPTGVEASRASGGDITMLPARHDGAGGKERGGEVEENNAFQGNRALLGMRRSDNLTVRQLRLRSLLLVLQHIQIYIATQHSTPTVQPPLRTLIKSIIINIYLLSPTSTPPSPVRHPVGHIPLDFVRYSTFESHWLNGTDH</sequence>
<dbReference type="VEuPathDB" id="VectorBase:AFAF009480"/>
<proteinExistence type="predicted"/>
<keyword evidence="3" id="KW-1185">Reference proteome</keyword>
<evidence type="ECO:0000313" key="3">
    <source>
        <dbReference type="Proteomes" id="UP000075886"/>
    </source>
</evidence>
<keyword evidence="1" id="KW-1133">Transmembrane helix</keyword>
<reference evidence="3" key="1">
    <citation type="submission" date="2014-01" db="EMBL/GenBank/DDBJ databases">
        <title>The Genome Sequence of Anopheles farauti FAR1 (V2).</title>
        <authorList>
            <consortium name="The Broad Institute Genomics Platform"/>
            <person name="Neafsey D.E."/>
            <person name="Besansky N."/>
            <person name="Howell P."/>
            <person name="Walton C."/>
            <person name="Young S.K."/>
            <person name="Zeng Q."/>
            <person name="Gargeya S."/>
            <person name="Fitzgerald M."/>
            <person name="Haas B."/>
            <person name="Abouelleil A."/>
            <person name="Allen A.W."/>
            <person name="Alvarado L."/>
            <person name="Arachchi H.M."/>
            <person name="Berlin A.M."/>
            <person name="Chapman S.B."/>
            <person name="Gainer-Dewar J."/>
            <person name="Goldberg J."/>
            <person name="Griggs A."/>
            <person name="Gujja S."/>
            <person name="Hansen M."/>
            <person name="Howarth C."/>
            <person name="Imamovic A."/>
            <person name="Ireland A."/>
            <person name="Larimer J."/>
            <person name="McCowan C."/>
            <person name="Murphy C."/>
            <person name="Pearson M."/>
            <person name="Poon T.W."/>
            <person name="Priest M."/>
            <person name="Roberts A."/>
            <person name="Saif S."/>
            <person name="Shea T."/>
            <person name="Sisk P."/>
            <person name="Sykes S."/>
            <person name="Wortman J."/>
            <person name="Nusbaum C."/>
            <person name="Birren B."/>
        </authorList>
    </citation>
    <scope>NUCLEOTIDE SEQUENCE [LARGE SCALE GENOMIC DNA]</scope>
    <source>
        <strain evidence="3">FAR1</strain>
    </source>
</reference>